<sequence>AYHTAQAAATQLPTYPALSLSEPPTARPVTQRPPKEFSFELKNFLGQPFANLALLGHPVLSGSTPTFLEGTNINGTFKLNLRTADPIKSIVVFVRGDLVVSGDPDERTNFFRMRKFLWRPSMGDPRAPVVSGGNWTERLKGEYEFPFSIKFPELVPDPNEGGERKFRLPHSFAERSSRSSMDYYLELRIDRGKFRSDDRIITSFGFFSMQAPSLPSQLRLLASQSGVDAPGPYSDPEGWHALEPVRIQGILFGEQTVNSRCTVYLAKPLCYTRATSIPCAMTIEVDDESECQVIGLLASMKSSVVYLQRTVRCSLGHTTTSIVPCGQATWCSSTDNNAISMPSSTRRQLTGEIYLRRDLQPTTAVKEFQVEYAVAVFPPAAVGFKSQPITGPLTTQSVEVVTRYASGVRQASSATAPAVELEKDQLVDRYYESVRDGALKPKAT</sequence>
<comment type="caution">
    <text evidence="1">The sequence shown here is derived from an EMBL/GenBank/DDBJ whole genome shotgun (WGS) entry which is preliminary data.</text>
</comment>
<organism evidence="1 2">
    <name type="scientific">Favolaschia claudopus</name>
    <dbReference type="NCBI Taxonomy" id="2862362"/>
    <lineage>
        <taxon>Eukaryota</taxon>
        <taxon>Fungi</taxon>
        <taxon>Dikarya</taxon>
        <taxon>Basidiomycota</taxon>
        <taxon>Agaricomycotina</taxon>
        <taxon>Agaricomycetes</taxon>
        <taxon>Agaricomycetidae</taxon>
        <taxon>Agaricales</taxon>
        <taxon>Marasmiineae</taxon>
        <taxon>Mycenaceae</taxon>
        <taxon>Favolaschia</taxon>
    </lineage>
</organism>
<evidence type="ECO:0000313" key="1">
    <source>
        <dbReference type="EMBL" id="KAK7052146.1"/>
    </source>
</evidence>
<accession>A0AAW0DL31</accession>
<reference evidence="1 2" key="1">
    <citation type="journal article" date="2024" name="J Genomics">
        <title>Draft genome sequencing and assembly of Favolaschia claudopus CIRM-BRFM 2984 isolated from oak limbs.</title>
        <authorList>
            <person name="Navarro D."/>
            <person name="Drula E."/>
            <person name="Chaduli D."/>
            <person name="Cazenave R."/>
            <person name="Ahrendt S."/>
            <person name="Wang J."/>
            <person name="Lipzen A."/>
            <person name="Daum C."/>
            <person name="Barry K."/>
            <person name="Grigoriev I.V."/>
            <person name="Favel A."/>
            <person name="Rosso M.N."/>
            <person name="Martin F."/>
        </authorList>
    </citation>
    <scope>NUCLEOTIDE SEQUENCE [LARGE SCALE GENOMIC DNA]</scope>
    <source>
        <strain evidence="1 2">CIRM-BRFM 2984</strain>
    </source>
</reference>
<feature type="non-terminal residue" evidence="1">
    <location>
        <position position="444"/>
    </location>
</feature>
<dbReference type="Gene3D" id="2.60.40.640">
    <property type="match status" value="1"/>
</dbReference>
<dbReference type="Proteomes" id="UP001362999">
    <property type="component" value="Unassembled WGS sequence"/>
</dbReference>
<gene>
    <name evidence="1" type="ORF">R3P38DRAFT_3594576</name>
</gene>
<protein>
    <recommendedName>
        <fullName evidence="3">Arrestin-like N-terminal domain-containing protein</fullName>
    </recommendedName>
</protein>
<dbReference type="AlphaFoldDB" id="A0AAW0DL31"/>
<feature type="non-terminal residue" evidence="1">
    <location>
        <position position="1"/>
    </location>
</feature>
<evidence type="ECO:0008006" key="3">
    <source>
        <dbReference type="Google" id="ProtNLM"/>
    </source>
</evidence>
<evidence type="ECO:0000313" key="2">
    <source>
        <dbReference type="Proteomes" id="UP001362999"/>
    </source>
</evidence>
<dbReference type="InterPro" id="IPR014752">
    <property type="entry name" value="Arrestin-like_C"/>
</dbReference>
<keyword evidence="2" id="KW-1185">Reference proteome</keyword>
<dbReference type="EMBL" id="JAWWNJ010000007">
    <property type="protein sequence ID" value="KAK7052146.1"/>
    <property type="molecule type" value="Genomic_DNA"/>
</dbReference>
<name>A0AAW0DL31_9AGAR</name>
<proteinExistence type="predicted"/>